<sequence>MLFPSLPSPYNASSEAVSTSTIRTNRLRTTSSPPPCISFIFTICPILICLSAAFSPPLRTSSRLRSLPLLPIFVVRGAGPGPNAFPFPPPYGPRLNRYATLLATPVDPHLRRLPQPHRDPWISWGDTHFMFSRGEFVAAVLRRGAQQP</sequence>
<dbReference type="EMBL" id="JACAZI010000009">
    <property type="protein sequence ID" value="KAF7352047.1"/>
    <property type="molecule type" value="Genomic_DNA"/>
</dbReference>
<protein>
    <submittedName>
        <fullName evidence="1">Uncharacterized protein</fullName>
    </submittedName>
</protein>
<evidence type="ECO:0000313" key="2">
    <source>
        <dbReference type="Proteomes" id="UP000620124"/>
    </source>
</evidence>
<organism evidence="1 2">
    <name type="scientific">Mycena venus</name>
    <dbReference type="NCBI Taxonomy" id="2733690"/>
    <lineage>
        <taxon>Eukaryota</taxon>
        <taxon>Fungi</taxon>
        <taxon>Dikarya</taxon>
        <taxon>Basidiomycota</taxon>
        <taxon>Agaricomycotina</taxon>
        <taxon>Agaricomycetes</taxon>
        <taxon>Agaricomycetidae</taxon>
        <taxon>Agaricales</taxon>
        <taxon>Marasmiineae</taxon>
        <taxon>Mycenaceae</taxon>
        <taxon>Mycena</taxon>
    </lineage>
</organism>
<reference evidence="1" key="1">
    <citation type="submission" date="2020-05" db="EMBL/GenBank/DDBJ databases">
        <title>Mycena genomes resolve the evolution of fungal bioluminescence.</title>
        <authorList>
            <person name="Tsai I.J."/>
        </authorList>
    </citation>
    <scope>NUCLEOTIDE SEQUENCE</scope>
    <source>
        <strain evidence="1">CCC161011</strain>
    </source>
</reference>
<keyword evidence="2" id="KW-1185">Reference proteome</keyword>
<dbReference type="AlphaFoldDB" id="A0A8H7CXQ7"/>
<dbReference type="Proteomes" id="UP000620124">
    <property type="component" value="Unassembled WGS sequence"/>
</dbReference>
<accession>A0A8H7CXQ7</accession>
<evidence type="ECO:0000313" key="1">
    <source>
        <dbReference type="EMBL" id="KAF7352047.1"/>
    </source>
</evidence>
<comment type="caution">
    <text evidence="1">The sequence shown here is derived from an EMBL/GenBank/DDBJ whole genome shotgun (WGS) entry which is preliminary data.</text>
</comment>
<gene>
    <name evidence="1" type="ORF">MVEN_01167200</name>
</gene>
<proteinExistence type="predicted"/>
<name>A0A8H7CXQ7_9AGAR</name>